<dbReference type="RefSeq" id="WP_379571941.1">
    <property type="nucleotide sequence ID" value="NZ_JBHUFV010000016.1"/>
</dbReference>
<evidence type="ECO:0000313" key="3">
    <source>
        <dbReference type="Proteomes" id="UP001597368"/>
    </source>
</evidence>
<dbReference type="InterPro" id="IPR001646">
    <property type="entry name" value="5peptide_repeat"/>
</dbReference>
<gene>
    <name evidence="2" type="ORF">ACFSKW_11210</name>
</gene>
<evidence type="ECO:0000313" key="2">
    <source>
        <dbReference type="EMBL" id="MFD1932041.1"/>
    </source>
</evidence>
<name>A0ABW4SRE0_9ACTN</name>
<keyword evidence="1" id="KW-0472">Membrane</keyword>
<comment type="caution">
    <text evidence="2">The sequence shown here is derived from an EMBL/GenBank/DDBJ whole genome shotgun (WGS) entry which is preliminary data.</text>
</comment>
<evidence type="ECO:0000256" key="1">
    <source>
        <dbReference type="SAM" id="Phobius"/>
    </source>
</evidence>
<organism evidence="2 3">
    <name type="scientific">Nonomuraea mangrovi</name>
    <dbReference type="NCBI Taxonomy" id="2316207"/>
    <lineage>
        <taxon>Bacteria</taxon>
        <taxon>Bacillati</taxon>
        <taxon>Actinomycetota</taxon>
        <taxon>Actinomycetes</taxon>
        <taxon>Streptosporangiales</taxon>
        <taxon>Streptosporangiaceae</taxon>
        <taxon>Nonomuraea</taxon>
    </lineage>
</organism>
<protein>
    <submittedName>
        <fullName evidence="2">Pentapeptide repeat-containing protein</fullName>
    </submittedName>
</protein>
<accession>A0ABW4SRE0</accession>
<keyword evidence="3" id="KW-1185">Reference proteome</keyword>
<proteinExistence type="predicted"/>
<feature type="transmembrane region" description="Helical" evidence="1">
    <location>
        <begin position="420"/>
        <end position="438"/>
    </location>
</feature>
<keyword evidence="1" id="KW-1133">Transmembrane helix</keyword>
<keyword evidence="1" id="KW-0812">Transmembrane</keyword>
<dbReference type="Proteomes" id="UP001597368">
    <property type="component" value="Unassembled WGS sequence"/>
</dbReference>
<dbReference type="EMBL" id="JBHUFV010000016">
    <property type="protein sequence ID" value="MFD1932041.1"/>
    <property type="molecule type" value="Genomic_DNA"/>
</dbReference>
<dbReference type="Pfam" id="PF13576">
    <property type="entry name" value="Pentapeptide_3"/>
    <property type="match status" value="2"/>
</dbReference>
<reference evidence="3" key="1">
    <citation type="journal article" date="2019" name="Int. J. Syst. Evol. Microbiol.">
        <title>The Global Catalogue of Microorganisms (GCM) 10K type strain sequencing project: providing services to taxonomists for standard genome sequencing and annotation.</title>
        <authorList>
            <consortium name="The Broad Institute Genomics Platform"/>
            <consortium name="The Broad Institute Genome Sequencing Center for Infectious Disease"/>
            <person name="Wu L."/>
            <person name="Ma J."/>
        </authorList>
    </citation>
    <scope>NUCLEOTIDE SEQUENCE [LARGE SCALE GENOMIC DNA]</scope>
    <source>
        <strain evidence="3">ICMP 6774ER</strain>
    </source>
</reference>
<sequence>MDWVTCSHSPSCTGVARQPYGSCLSHLSPEQLADALAAVRPGRLLDLRGTTIDGELLARVLAAAEGRPGRARMDLARFTGEARFTEVSFQGDVSLDGSRFDRLASFFGASFAGNVSFNGARFARQLSFHGARVRGHAGFDRAVVASDALFGQAVFARGLSAERARFDGFATFDGAEFGELATFRGARFGRTLSFKKVRGRAGFESAHFASGAYLSATRHLAVTGARVDGALDLAVEDCSVDLRKVEVRGTTAVRLSRAHADMEAAVLRGPATVSGRGFCTISSLREAVAPDLSLYKLDLSACRFAGLAYPSGLRLTGCTFAFTPRGVRFSLRWPPLRWFSRRRALADEHGWRGWSKGPDDPSSPDGLAVLYDALRHSPDDDGTAADFAFGAMEMRRAAGRRWWLSLYWLLCGYGLRTGRAVAWGVLLVAVTAGAVLWTSTSHAARRASTPRPAVPGPAAHH</sequence>